<dbReference type="PIRSF" id="PIRSF002764">
    <property type="entry name" value="CcmB"/>
    <property type="match status" value="1"/>
</dbReference>
<dbReference type="GO" id="GO:1903607">
    <property type="term" value="P:cytochrome c biosynthetic process"/>
    <property type="evidence" value="ECO:0007669"/>
    <property type="project" value="TreeGrafter"/>
</dbReference>
<organism evidence="14 15">
    <name type="scientific">Aestuariispira insulae</name>
    <dbReference type="NCBI Taxonomy" id="1461337"/>
    <lineage>
        <taxon>Bacteria</taxon>
        <taxon>Pseudomonadati</taxon>
        <taxon>Pseudomonadota</taxon>
        <taxon>Alphaproteobacteria</taxon>
        <taxon>Rhodospirillales</taxon>
        <taxon>Kiloniellaceae</taxon>
        <taxon>Aestuariispira</taxon>
    </lineage>
</organism>
<dbReference type="InterPro" id="IPR003544">
    <property type="entry name" value="Cyt_c_biogenesis_CcmB"/>
</dbReference>
<feature type="transmembrane region" description="Helical" evidence="13">
    <location>
        <begin position="160"/>
        <end position="181"/>
    </location>
</feature>
<feature type="transmembrane region" description="Helical" evidence="13">
    <location>
        <begin position="126"/>
        <end position="153"/>
    </location>
</feature>
<keyword evidence="8 13" id="KW-0812">Transmembrane</keyword>
<evidence type="ECO:0000256" key="12">
    <source>
        <dbReference type="PIRNR" id="PIRNR002764"/>
    </source>
</evidence>
<evidence type="ECO:0000256" key="7">
    <source>
        <dbReference type="ARBA" id="ARBA00022519"/>
    </source>
</evidence>
<comment type="caution">
    <text evidence="14">The sequence shown here is derived from an EMBL/GenBank/DDBJ whole genome shotgun (WGS) entry which is preliminary data.</text>
</comment>
<evidence type="ECO:0000256" key="2">
    <source>
        <dbReference type="ARBA" id="ARBA00004429"/>
    </source>
</evidence>
<evidence type="ECO:0000256" key="3">
    <source>
        <dbReference type="ARBA" id="ARBA00010544"/>
    </source>
</evidence>
<keyword evidence="10 13" id="KW-1133">Transmembrane helix</keyword>
<dbReference type="EMBL" id="QRDW01000003">
    <property type="protein sequence ID" value="RED51556.1"/>
    <property type="molecule type" value="Genomic_DNA"/>
</dbReference>
<dbReference type="OrthoDB" id="9812915at2"/>
<dbReference type="Proteomes" id="UP000256845">
    <property type="component" value="Unassembled WGS sequence"/>
</dbReference>
<dbReference type="PANTHER" id="PTHR30070">
    <property type="entry name" value="HEME EXPORTER PROTEIN B"/>
    <property type="match status" value="1"/>
</dbReference>
<evidence type="ECO:0000256" key="4">
    <source>
        <dbReference type="ARBA" id="ARBA00016452"/>
    </source>
</evidence>
<keyword evidence="9 12" id="KW-0201">Cytochrome c-type biogenesis</keyword>
<evidence type="ECO:0000256" key="9">
    <source>
        <dbReference type="ARBA" id="ARBA00022748"/>
    </source>
</evidence>
<keyword evidence="11 12" id="KW-0472">Membrane</keyword>
<keyword evidence="6 12" id="KW-1003">Cell membrane</keyword>
<dbReference type="RefSeq" id="WP_115936431.1">
    <property type="nucleotide sequence ID" value="NZ_QRDW01000003.1"/>
</dbReference>
<feature type="transmembrane region" description="Helical" evidence="13">
    <location>
        <begin position="20"/>
        <end position="40"/>
    </location>
</feature>
<dbReference type="PRINTS" id="PR01414">
    <property type="entry name" value="CCMBBIOGNSIS"/>
</dbReference>
<name>A0A3D9HRR6_9PROT</name>
<dbReference type="GO" id="GO:0015232">
    <property type="term" value="F:heme transmembrane transporter activity"/>
    <property type="evidence" value="ECO:0007669"/>
    <property type="project" value="InterPro"/>
</dbReference>
<dbReference type="InterPro" id="IPR026031">
    <property type="entry name" value="Cyt_c_CcmB_bac"/>
</dbReference>
<evidence type="ECO:0000256" key="10">
    <source>
        <dbReference type="ARBA" id="ARBA00022989"/>
    </source>
</evidence>
<evidence type="ECO:0000256" key="1">
    <source>
        <dbReference type="ARBA" id="ARBA00002442"/>
    </source>
</evidence>
<evidence type="ECO:0000256" key="6">
    <source>
        <dbReference type="ARBA" id="ARBA00022475"/>
    </source>
</evidence>
<keyword evidence="5 12" id="KW-0813">Transport</keyword>
<evidence type="ECO:0000256" key="5">
    <source>
        <dbReference type="ARBA" id="ARBA00022448"/>
    </source>
</evidence>
<evidence type="ECO:0000256" key="8">
    <source>
        <dbReference type="ARBA" id="ARBA00022692"/>
    </source>
</evidence>
<evidence type="ECO:0000313" key="15">
    <source>
        <dbReference type="Proteomes" id="UP000256845"/>
    </source>
</evidence>
<dbReference type="Pfam" id="PF03379">
    <property type="entry name" value="CcmB"/>
    <property type="match status" value="1"/>
</dbReference>
<reference evidence="14 15" key="1">
    <citation type="submission" date="2018-07" db="EMBL/GenBank/DDBJ databases">
        <title>Genomic Encyclopedia of Type Strains, Phase III (KMG-III): the genomes of soil and plant-associated and newly described type strains.</title>
        <authorList>
            <person name="Whitman W."/>
        </authorList>
    </citation>
    <scope>NUCLEOTIDE SEQUENCE [LARGE SCALE GENOMIC DNA]</scope>
    <source>
        <strain evidence="14 15">CECT 8488</strain>
    </source>
</reference>
<dbReference type="GO" id="GO:0017004">
    <property type="term" value="P:cytochrome complex assembly"/>
    <property type="evidence" value="ECO:0007669"/>
    <property type="project" value="UniProtKB-KW"/>
</dbReference>
<gene>
    <name evidence="14" type="ORF">DFP90_103359</name>
</gene>
<dbReference type="PANTHER" id="PTHR30070:SF1">
    <property type="entry name" value="CYTOCHROME C BIOGENESIS B-RELATED"/>
    <property type="match status" value="1"/>
</dbReference>
<evidence type="ECO:0000313" key="14">
    <source>
        <dbReference type="EMBL" id="RED51556.1"/>
    </source>
</evidence>
<sequence>MAAFFSLIRRDLQLALRQSADLAMVLAFFVIAASLFPLAVGPDKVVLGRIAAGVVWVLALLSVMMSLDRLFHNDYQDGALELIVLGPQPLILVVLGKVLAYWLSTGLPLLILAPVIAMMLNLEEAAYLPLMTGLLLGTPVLALIGAVGAALSLGARRAGLLMALLVLPLYMPVLIFGVTAIEAATTGFNWQPHMLYLGAILAAALPLAPWAAASAIRQALD</sequence>
<comment type="similarity">
    <text evidence="3 12">Belongs to the CcmB/CycW/HelB family.</text>
</comment>
<protein>
    <recommendedName>
        <fullName evidence="4 12">Heme exporter protein B</fullName>
    </recommendedName>
</protein>
<keyword evidence="15" id="KW-1185">Reference proteome</keyword>
<evidence type="ECO:0000256" key="13">
    <source>
        <dbReference type="SAM" id="Phobius"/>
    </source>
</evidence>
<evidence type="ECO:0000256" key="11">
    <source>
        <dbReference type="ARBA" id="ARBA00023136"/>
    </source>
</evidence>
<comment type="function">
    <text evidence="1 12">Required for the export of heme to the periplasm for the biogenesis of c-type cytochromes.</text>
</comment>
<feature type="transmembrane region" description="Helical" evidence="13">
    <location>
        <begin position="98"/>
        <end position="120"/>
    </location>
</feature>
<dbReference type="GO" id="GO:0005886">
    <property type="term" value="C:plasma membrane"/>
    <property type="evidence" value="ECO:0007669"/>
    <property type="project" value="UniProtKB-SubCell"/>
</dbReference>
<accession>A0A3D9HRR6</accession>
<proteinExistence type="inferred from homology"/>
<comment type="subcellular location">
    <subcellularLocation>
        <location evidence="2">Cell inner membrane</location>
        <topology evidence="2">Multi-pass membrane protein</topology>
    </subcellularLocation>
</comment>
<dbReference type="AlphaFoldDB" id="A0A3D9HRR6"/>
<feature type="transmembrane region" description="Helical" evidence="13">
    <location>
        <begin position="46"/>
        <end position="67"/>
    </location>
</feature>
<feature type="transmembrane region" description="Helical" evidence="13">
    <location>
        <begin position="193"/>
        <end position="216"/>
    </location>
</feature>
<dbReference type="NCBIfam" id="TIGR01190">
    <property type="entry name" value="ccmB"/>
    <property type="match status" value="1"/>
</dbReference>
<keyword evidence="7 12" id="KW-0997">Cell inner membrane</keyword>